<dbReference type="SUPFAM" id="SSF54001">
    <property type="entry name" value="Cysteine proteinases"/>
    <property type="match status" value="1"/>
</dbReference>
<accession>A0A6A6RDT0</accession>
<evidence type="ECO:0000259" key="5">
    <source>
        <dbReference type="PROSITE" id="PS50600"/>
    </source>
</evidence>
<evidence type="ECO:0000313" key="6">
    <source>
        <dbReference type="EMBL" id="KAF2502566.1"/>
    </source>
</evidence>
<name>A0A6A6RDT0_9PEZI</name>
<organism evidence="6 7">
    <name type="scientific">Lophium mytilinum</name>
    <dbReference type="NCBI Taxonomy" id="390894"/>
    <lineage>
        <taxon>Eukaryota</taxon>
        <taxon>Fungi</taxon>
        <taxon>Dikarya</taxon>
        <taxon>Ascomycota</taxon>
        <taxon>Pezizomycotina</taxon>
        <taxon>Dothideomycetes</taxon>
        <taxon>Pleosporomycetidae</taxon>
        <taxon>Mytilinidiales</taxon>
        <taxon>Mytilinidiaceae</taxon>
        <taxon>Lophium</taxon>
    </lineage>
</organism>
<dbReference type="InterPro" id="IPR038765">
    <property type="entry name" value="Papain-like_cys_pep_sf"/>
</dbReference>
<keyword evidence="2" id="KW-0645">Protease</keyword>
<evidence type="ECO:0000256" key="3">
    <source>
        <dbReference type="ARBA" id="ARBA00022801"/>
    </source>
</evidence>
<dbReference type="InterPro" id="IPR044613">
    <property type="entry name" value="Nep1/2-like"/>
</dbReference>
<keyword evidence="7" id="KW-1185">Reference proteome</keyword>
<dbReference type="GO" id="GO:0000338">
    <property type="term" value="P:protein deneddylation"/>
    <property type="evidence" value="ECO:0007669"/>
    <property type="project" value="TreeGrafter"/>
</dbReference>
<dbReference type="Gene3D" id="3.40.395.10">
    <property type="entry name" value="Adenoviral Proteinase, Chain A"/>
    <property type="match status" value="1"/>
</dbReference>
<comment type="similarity">
    <text evidence="1">Belongs to the peptidase C48 family.</text>
</comment>
<dbReference type="Proteomes" id="UP000799750">
    <property type="component" value="Unassembled WGS sequence"/>
</dbReference>
<evidence type="ECO:0000256" key="2">
    <source>
        <dbReference type="ARBA" id="ARBA00022670"/>
    </source>
</evidence>
<dbReference type="Pfam" id="PF02902">
    <property type="entry name" value="Peptidase_C48"/>
    <property type="match status" value="1"/>
</dbReference>
<dbReference type="OrthoDB" id="3687719at2759"/>
<evidence type="ECO:0000256" key="1">
    <source>
        <dbReference type="ARBA" id="ARBA00005234"/>
    </source>
</evidence>
<dbReference type="GO" id="GO:0008234">
    <property type="term" value="F:cysteine-type peptidase activity"/>
    <property type="evidence" value="ECO:0007669"/>
    <property type="project" value="UniProtKB-KW"/>
</dbReference>
<dbReference type="PROSITE" id="PS50600">
    <property type="entry name" value="ULP_PROTEASE"/>
    <property type="match status" value="1"/>
</dbReference>
<dbReference type="PANTHER" id="PTHR46468">
    <property type="entry name" value="SENTRIN-SPECIFIC PROTEASE 8"/>
    <property type="match status" value="1"/>
</dbReference>
<dbReference type="EMBL" id="MU004181">
    <property type="protein sequence ID" value="KAF2502566.1"/>
    <property type="molecule type" value="Genomic_DNA"/>
</dbReference>
<feature type="domain" description="Ubiquitin-like protease family profile" evidence="5">
    <location>
        <begin position="28"/>
        <end position="215"/>
    </location>
</feature>
<reference evidence="6" key="1">
    <citation type="journal article" date="2020" name="Stud. Mycol.">
        <title>101 Dothideomycetes genomes: a test case for predicting lifestyles and emergence of pathogens.</title>
        <authorList>
            <person name="Haridas S."/>
            <person name="Albert R."/>
            <person name="Binder M."/>
            <person name="Bloem J."/>
            <person name="Labutti K."/>
            <person name="Salamov A."/>
            <person name="Andreopoulos B."/>
            <person name="Baker S."/>
            <person name="Barry K."/>
            <person name="Bills G."/>
            <person name="Bluhm B."/>
            <person name="Cannon C."/>
            <person name="Castanera R."/>
            <person name="Culley D."/>
            <person name="Daum C."/>
            <person name="Ezra D."/>
            <person name="Gonzalez J."/>
            <person name="Henrissat B."/>
            <person name="Kuo A."/>
            <person name="Liang C."/>
            <person name="Lipzen A."/>
            <person name="Lutzoni F."/>
            <person name="Magnuson J."/>
            <person name="Mondo S."/>
            <person name="Nolan M."/>
            <person name="Ohm R."/>
            <person name="Pangilinan J."/>
            <person name="Park H.-J."/>
            <person name="Ramirez L."/>
            <person name="Alfaro M."/>
            <person name="Sun H."/>
            <person name="Tritt A."/>
            <person name="Yoshinaga Y."/>
            <person name="Zwiers L.-H."/>
            <person name="Turgeon B."/>
            <person name="Goodwin S."/>
            <person name="Spatafora J."/>
            <person name="Crous P."/>
            <person name="Grigoriev I."/>
        </authorList>
    </citation>
    <scope>NUCLEOTIDE SEQUENCE</scope>
    <source>
        <strain evidence="6">CBS 269.34</strain>
    </source>
</reference>
<keyword evidence="4" id="KW-0788">Thiol protease</keyword>
<dbReference type="GO" id="GO:0019784">
    <property type="term" value="F:deNEDDylase activity"/>
    <property type="evidence" value="ECO:0007669"/>
    <property type="project" value="InterPro"/>
</dbReference>
<dbReference type="AlphaFoldDB" id="A0A6A6RDT0"/>
<proteinExistence type="inferred from homology"/>
<dbReference type="PANTHER" id="PTHR46468:SF1">
    <property type="entry name" value="SENTRIN-SPECIFIC PROTEASE 8"/>
    <property type="match status" value="1"/>
</dbReference>
<gene>
    <name evidence="6" type="ORF">BU16DRAFT_554621</name>
</gene>
<dbReference type="InterPro" id="IPR003653">
    <property type="entry name" value="Peptidase_C48_C"/>
</dbReference>
<keyword evidence="3" id="KW-0378">Hydrolase</keyword>
<evidence type="ECO:0000256" key="4">
    <source>
        <dbReference type="ARBA" id="ARBA00022807"/>
    </source>
</evidence>
<evidence type="ECO:0000313" key="7">
    <source>
        <dbReference type="Proteomes" id="UP000799750"/>
    </source>
</evidence>
<protein>
    <recommendedName>
        <fullName evidence="5">Ubiquitin-like protease family profile domain-containing protein</fullName>
    </recommendedName>
</protein>
<sequence>MLVEEDHLWLSVIPAVRPGEAFLELKHSVVYNEDIPILKGIREDGWISDNVIAVAFELLGIWTSCNEKGVYLMNPTDARALCQIGIKDDQLSSHEDLSGLEKVRDSLMDKHWVFIPINDGYEQTFSDDEGFHGTHWCLLAIDLVLKKSYYIDSMATPLWKTAAYVDAGLQRLLGIREKFTYLKVKNTPKQGQQNDSATVDPGACGPFFYAVAATLVWHIICVEKNGRHWDLKMPGRPNQLRFDSFAVRNHLYRFMKLAKYVQTGDGWNPELADFMKGLSSFRTLCCLSD</sequence>
<dbReference type="GO" id="GO:0006508">
    <property type="term" value="P:proteolysis"/>
    <property type="evidence" value="ECO:0007669"/>
    <property type="project" value="UniProtKB-KW"/>
</dbReference>